<dbReference type="AlphaFoldDB" id="A0A9P4K7Y0"/>
<gene>
    <name evidence="2" type="ORF">CC78DRAFT_569057</name>
</gene>
<comment type="caution">
    <text evidence="2">The sequence shown here is derived from an EMBL/GenBank/DDBJ whole genome shotgun (WGS) entry which is preliminary data.</text>
</comment>
<evidence type="ECO:0000259" key="1">
    <source>
        <dbReference type="Pfam" id="PF06985"/>
    </source>
</evidence>
<proteinExistence type="predicted"/>
<dbReference type="PANTHER" id="PTHR24148:SF64">
    <property type="entry name" value="HETEROKARYON INCOMPATIBILITY DOMAIN-CONTAINING PROTEIN"/>
    <property type="match status" value="1"/>
</dbReference>
<dbReference type="EMBL" id="ML986626">
    <property type="protein sequence ID" value="KAF2263421.1"/>
    <property type="molecule type" value="Genomic_DNA"/>
</dbReference>
<reference evidence="3" key="1">
    <citation type="journal article" date="2020" name="Stud. Mycol.">
        <title>101 Dothideomycetes genomes: A test case for predicting lifestyles and emergence of pathogens.</title>
        <authorList>
            <person name="Haridas S."/>
            <person name="Albert R."/>
            <person name="Binder M."/>
            <person name="Bloem J."/>
            <person name="LaButti K."/>
            <person name="Salamov A."/>
            <person name="Andreopoulos B."/>
            <person name="Baker S."/>
            <person name="Barry K."/>
            <person name="Bills G."/>
            <person name="Bluhm B."/>
            <person name="Cannon C."/>
            <person name="Castanera R."/>
            <person name="Culley D."/>
            <person name="Daum C."/>
            <person name="Ezra D."/>
            <person name="Gonzalez J."/>
            <person name="Henrissat B."/>
            <person name="Kuo A."/>
            <person name="Liang C."/>
            <person name="Lipzen A."/>
            <person name="Lutzoni F."/>
            <person name="Magnuson J."/>
            <person name="Mondo S."/>
            <person name="Nolan M."/>
            <person name="Ohm R."/>
            <person name="Pangilinan J."/>
            <person name="Park H.-J."/>
            <person name="Ramirez L."/>
            <person name="Alfaro M."/>
            <person name="Sun H."/>
            <person name="Tritt A."/>
            <person name="Yoshinaga Y."/>
            <person name="Zwiers L.-H."/>
            <person name="Turgeon B."/>
            <person name="Goodwin S."/>
            <person name="Spatafora J."/>
            <person name="Crous P."/>
            <person name="Grigoriev I."/>
        </authorList>
    </citation>
    <scope>NUCLEOTIDE SEQUENCE [LARGE SCALE GENOMIC DNA]</scope>
    <source>
        <strain evidence="3">CBS 304.66</strain>
    </source>
</reference>
<keyword evidence="3" id="KW-1185">Reference proteome</keyword>
<dbReference type="Pfam" id="PF26639">
    <property type="entry name" value="Het-6_barrel"/>
    <property type="match status" value="1"/>
</dbReference>
<dbReference type="Pfam" id="PF06985">
    <property type="entry name" value="HET"/>
    <property type="match status" value="1"/>
</dbReference>
<protein>
    <submittedName>
        <fullName evidence="2">HET-domain-containing protein</fullName>
    </submittedName>
</protein>
<dbReference type="OrthoDB" id="5386682at2759"/>
<accession>A0A9P4K7Y0</accession>
<evidence type="ECO:0000313" key="3">
    <source>
        <dbReference type="Proteomes" id="UP000800093"/>
    </source>
</evidence>
<organism evidence="2 3">
    <name type="scientific">Lojkania enalia</name>
    <dbReference type="NCBI Taxonomy" id="147567"/>
    <lineage>
        <taxon>Eukaryota</taxon>
        <taxon>Fungi</taxon>
        <taxon>Dikarya</taxon>
        <taxon>Ascomycota</taxon>
        <taxon>Pezizomycotina</taxon>
        <taxon>Dothideomycetes</taxon>
        <taxon>Pleosporomycetidae</taxon>
        <taxon>Pleosporales</taxon>
        <taxon>Pleosporales incertae sedis</taxon>
        <taxon>Lojkania</taxon>
    </lineage>
</organism>
<dbReference type="Proteomes" id="UP000800093">
    <property type="component" value="Unassembled WGS sequence"/>
</dbReference>
<evidence type="ECO:0000313" key="2">
    <source>
        <dbReference type="EMBL" id="KAF2263421.1"/>
    </source>
</evidence>
<name>A0A9P4K7Y0_9PLEO</name>
<feature type="domain" description="Heterokaryon incompatibility" evidence="1">
    <location>
        <begin position="161"/>
        <end position="313"/>
    </location>
</feature>
<sequence length="706" mass="81468">MVRCYNLANAFPNLLAAEALFYSNLCIRAARFRAEPAHSPAAQPPDCCLIDTSTACSHPNTIRFFPKVDDLEHQASTPIGMDDKALPVELSKRTRLKRLLYPGRWTKKYLKTSVLQTLPVYKYDTLPSETAIRVMKLLPGLGDNLIKCHLSVVERAQTPEFEALSYVWGDPTIRQSIYCNKKRLDIPVSLYQALRRIRDPERPKWLFADAICIDQANVKERGHQVKQMGWIYSNAKSVLVWLGPENPFEAFNNIQEYMKNILDQLLNRVRRNRRGIEAFFAEHELDRREHDFYSALSTLFSLPWFTRLWVIQEAGLGKSVQALFGDVQMDFDILISLADAIDRSRLMVNQFDLRTRWSFAIGSFPRRSQSTTLRPFVKDFLDLMLTTTKYLASDPHDHVYALLGHSSAFINGQSIVEPDYSRQPLDVFRDLAIKILEHTQNLRILSAVKHRTEETLNDKFPSWVPTWCRKTMHYGGFKYDPHYYDAAAGFDCSWRLIPAGSILQVNGIQFGTVDDYGNPSLFKEYEGMSSGRKDLRIWMLGSMILFRTWSSVPVRERLWEVCQLFRRNPREADINDLAAFLLWWLFEKFPQKNNFNSRVDPGALEFIRAAAEGGNADIFRKRSINYLFDWKIFSTSSGILGLGPEILRTGDICCVLFGSCIPFILRPAEKGYRLVGEAKIPRVMQGEVMVDFILEERYKEQTFDIF</sequence>
<dbReference type="InterPro" id="IPR052895">
    <property type="entry name" value="HetReg/Transcr_Mod"/>
</dbReference>
<dbReference type="InterPro" id="IPR010730">
    <property type="entry name" value="HET"/>
</dbReference>
<dbReference type="PANTHER" id="PTHR24148">
    <property type="entry name" value="ANKYRIN REPEAT DOMAIN-CONTAINING PROTEIN 39 HOMOLOG-RELATED"/>
    <property type="match status" value="1"/>
</dbReference>